<gene>
    <name evidence="1" type="ORF">B0T24DRAFT_620758</name>
</gene>
<comment type="caution">
    <text evidence="1">The sequence shown here is derived from an EMBL/GenBank/DDBJ whole genome shotgun (WGS) entry which is preliminary data.</text>
</comment>
<dbReference type="EMBL" id="JAULSN010000003">
    <property type="protein sequence ID" value="KAK3377243.1"/>
    <property type="molecule type" value="Genomic_DNA"/>
</dbReference>
<protein>
    <submittedName>
        <fullName evidence="1">Uncharacterized protein</fullName>
    </submittedName>
</protein>
<evidence type="ECO:0000313" key="2">
    <source>
        <dbReference type="Proteomes" id="UP001287356"/>
    </source>
</evidence>
<reference evidence="1" key="2">
    <citation type="submission" date="2023-06" db="EMBL/GenBank/DDBJ databases">
        <authorList>
            <consortium name="Lawrence Berkeley National Laboratory"/>
            <person name="Haridas S."/>
            <person name="Hensen N."/>
            <person name="Bonometti L."/>
            <person name="Westerberg I."/>
            <person name="Brannstrom I.O."/>
            <person name="Guillou S."/>
            <person name="Cros-Aarteil S."/>
            <person name="Calhoun S."/>
            <person name="Kuo A."/>
            <person name="Mondo S."/>
            <person name="Pangilinan J."/>
            <person name="Riley R."/>
            <person name="Labutti K."/>
            <person name="Andreopoulos B."/>
            <person name="Lipzen A."/>
            <person name="Chen C."/>
            <person name="Yanf M."/>
            <person name="Daum C."/>
            <person name="Ng V."/>
            <person name="Clum A."/>
            <person name="Steindorff A."/>
            <person name="Ohm R."/>
            <person name="Martin F."/>
            <person name="Silar P."/>
            <person name="Natvig D."/>
            <person name="Lalanne C."/>
            <person name="Gautier V."/>
            <person name="Ament-Velasquez S.L."/>
            <person name="Kruys A."/>
            <person name="Hutchinson M.I."/>
            <person name="Powell A.J."/>
            <person name="Barry K."/>
            <person name="Miller A.N."/>
            <person name="Grigoriev I.V."/>
            <person name="Debuchy R."/>
            <person name="Gladieux P."/>
            <person name="Thoren M.H."/>
            <person name="Johannesson H."/>
        </authorList>
    </citation>
    <scope>NUCLEOTIDE SEQUENCE</scope>
    <source>
        <strain evidence="1">CBS 958.72</strain>
    </source>
</reference>
<sequence length="188" mass="21250">MADTTNVALRGTASSDSLVVIRFVPDHNAKDPKSPLEWVAEMNIHCKDLSKAMLEGIAWKATSVVPALGFYVSPSTERKDYATTRSWTLWQFPDKPEPQSNWLAEVTLFANSVEFVSGFRVDDLVFRTLASVDAYNARGQNVFGYSYFDDKLGINCFYDHLQPNKKSWWFLEAPTKAASVESPIEKRE</sequence>
<dbReference type="AlphaFoldDB" id="A0AAE0KI95"/>
<evidence type="ECO:0000313" key="1">
    <source>
        <dbReference type="EMBL" id="KAK3377243.1"/>
    </source>
</evidence>
<keyword evidence="2" id="KW-1185">Reference proteome</keyword>
<dbReference type="Proteomes" id="UP001287356">
    <property type="component" value="Unassembled WGS sequence"/>
</dbReference>
<proteinExistence type="predicted"/>
<name>A0AAE0KI95_9PEZI</name>
<accession>A0AAE0KI95</accession>
<reference evidence="1" key="1">
    <citation type="journal article" date="2023" name="Mol. Phylogenet. Evol.">
        <title>Genome-scale phylogeny and comparative genomics of the fungal order Sordariales.</title>
        <authorList>
            <person name="Hensen N."/>
            <person name="Bonometti L."/>
            <person name="Westerberg I."/>
            <person name="Brannstrom I.O."/>
            <person name="Guillou S."/>
            <person name="Cros-Aarteil S."/>
            <person name="Calhoun S."/>
            <person name="Haridas S."/>
            <person name="Kuo A."/>
            <person name="Mondo S."/>
            <person name="Pangilinan J."/>
            <person name="Riley R."/>
            <person name="LaButti K."/>
            <person name="Andreopoulos B."/>
            <person name="Lipzen A."/>
            <person name="Chen C."/>
            <person name="Yan M."/>
            <person name="Daum C."/>
            <person name="Ng V."/>
            <person name="Clum A."/>
            <person name="Steindorff A."/>
            <person name="Ohm R.A."/>
            <person name="Martin F."/>
            <person name="Silar P."/>
            <person name="Natvig D.O."/>
            <person name="Lalanne C."/>
            <person name="Gautier V."/>
            <person name="Ament-Velasquez S.L."/>
            <person name="Kruys A."/>
            <person name="Hutchinson M.I."/>
            <person name="Powell A.J."/>
            <person name="Barry K."/>
            <person name="Miller A.N."/>
            <person name="Grigoriev I.V."/>
            <person name="Debuchy R."/>
            <person name="Gladieux P."/>
            <person name="Hiltunen Thoren M."/>
            <person name="Johannesson H."/>
        </authorList>
    </citation>
    <scope>NUCLEOTIDE SEQUENCE</scope>
    <source>
        <strain evidence="1">CBS 958.72</strain>
    </source>
</reference>
<organism evidence="1 2">
    <name type="scientific">Lasiosphaeria ovina</name>
    <dbReference type="NCBI Taxonomy" id="92902"/>
    <lineage>
        <taxon>Eukaryota</taxon>
        <taxon>Fungi</taxon>
        <taxon>Dikarya</taxon>
        <taxon>Ascomycota</taxon>
        <taxon>Pezizomycotina</taxon>
        <taxon>Sordariomycetes</taxon>
        <taxon>Sordariomycetidae</taxon>
        <taxon>Sordariales</taxon>
        <taxon>Lasiosphaeriaceae</taxon>
        <taxon>Lasiosphaeria</taxon>
    </lineage>
</organism>